<proteinExistence type="inferred from homology"/>
<evidence type="ECO:0000313" key="10">
    <source>
        <dbReference type="Proteomes" id="UP001596042"/>
    </source>
</evidence>
<evidence type="ECO:0000313" key="9">
    <source>
        <dbReference type="EMBL" id="MFC4625961.1"/>
    </source>
</evidence>
<accession>A0ABV9H6D6</accession>
<feature type="transmembrane region" description="Helical" evidence="7">
    <location>
        <begin position="20"/>
        <end position="42"/>
    </location>
</feature>
<dbReference type="InterPro" id="IPR035952">
    <property type="entry name" value="Rhomboid-like_sf"/>
</dbReference>
<evidence type="ECO:0000256" key="4">
    <source>
        <dbReference type="ARBA" id="ARBA00022801"/>
    </source>
</evidence>
<dbReference type="GO" id="GO:0008233">
    <property type="term" value="F:peptidase activity"/>
    <property type="evidence" value="ECO:0007669"/>
    <property type="project" value="UniProtKB-KW"/>
</dbReference>
<dbReference type="EC" id="3.4.21.-" evidence="9"/>
<dbReference type="InterPro" id="IPR022764">
    <property type="entry name" value="Peptidase_S54_rhomboid_dom"/>
</dbReference>
<dbReference type="Proteomes" id="UP001596042">
    <property type="component" value="Unassembled WGS sequence"/>
</dbReference>
<feature type="transmembrane region" description="Helical" evidence="7">
    <location>
        <begin position="116"/>
        <end position="136"/>
    </location>
</feature>
<keyword evidence="9" id="KW-0645">Protease</keyword>
<dbReference type="Gene3D" id="1.20.1540.10">
    <property type="entry name" value="Rhomboid-like"/>
    <property type="match status" value="1"/>
</dbReference>
<dbReference type="GO" id="GO:0006508">
    <property type="term" value="P:proteolysis"/>
    <property type="evidence" value="ECO:0007669"/>
    <property type="project" value="UniProtKB-KW"/>
</dbReference>
<keyword evidence="10" id="KW-1185">Reference proteome</keyword>
<evidence type="ECO:0000256" key="7">
    <source>
        <dbReference type="SAM" id="Phobius"/>
    </source>
</evidence>
<comment type="similarity">
    <text evidence="2">Belongs to the peptidase S54 family.</text>
</comment>
<keyword evidence="6 7" id="KW-0472">Membrane</keyword>
<reference evidence="10" key="1">
    <citation type="journal article" date="2019" name="Int. J. Syst. Evol. Microbiol.">
        <title>The Global Catalogue of Microorganisms (GCM) 10K type strain sequencing project: providing services to taxonomists for standard genome sequencing and annotation.</title>
        <authorList>
            <consortium name="The Broad Institute Genomics Platform"/>
            <consortium name="The Broad Institute Genome Sequencing Center for Infectious Disease"/>
            <person name="Wu L."/>
            <person name="Ma J."/>
        </authorList>
    </citation>
    <scope>NUCLEOTIDE SEQUENCE [LARGE SCALE GENOMIC DNA]</scope>
    <source>
        <strain evidence="10">CGMCC 1.15731</strain>
    </source>
</reference>
<evidence type="ECO:0000259" key="8">
    <source>
        <dbReference type="Pfam" id="PF01694"/>
    </source>
</evidence>
<dbReference type="EMBL" id="JBHSEL010000119">
    <property type="protein sequence ID" value="MFC4625961.1"/>
    <property type="molecule type" value="Genomic_DNA"/>
</dbReference>
<keyword evidence="3 7" id="KW-0812">Transmembrane</keyword>
<comment type="caution">
    <text evidence="9">The sequence shown here is derived from an EMBL/GenBank/DDBJ whole genome shotgun (WGS) entry which is preliminary data.</text>
</comment>
<feature type="transmembrane region" description="Helical" evidence="7">
    <location>
        <begin position="54"/>
        <end position="72"/>
    </location>
</feature>
<feature type="transmembrane region" description="Helical" evidence="7">
    <location>
        <begin position="214"/>
        <end position="233"/>
    </location>
</feature>
<gene>
    <name evidence="9" type="ORF">ACFO1V_12220</name>
</gene>
<evidence type="ECO:0000256" key="2">
    <source>
        <dbReference type="ARBA" id="ARBA00009045"/>
    </source>
</evidence>
<feature type="transmembrane region" description="Helical" evidence="7">
    <location>
        <begin position="142"/>
        <end position="161"/>
    </location>
</feature>
<dbReference type="PANTHER" id="PTHR43731:SF14">
    <property type="entry name" value="PRESENILIN-ASSOCIATED RHOMBOID-LIKE PROTEIN, MITOCHONDRIAL"/>
    <property type="match status" value="1"/>
</dbReference>
<evidence type="ECO:0000256" key="3">
    <source>
        <dbReference type="ARBA" id="ARBA00022692"/>
    </source>
</evidence>
<feature type="domain" description="Peptidase S54 rhomboid" evidence="8">
    <location>
        <begin position="76"/>
        <end position="228"/>
    </location>
</feature>
<sequence length="246" mass="26520">MNGTQPGSPYRTGNQGGREPVFNIPSVILVLIGLCVAVYVYQTRIATPDADFRFIANFAIIPARFTLAGGFTDPATLFTLISYSFMHGGIAHIVVNMIWLAAFGSPLAGRIGAGRIVIFWILTAVVAGLTHIIIYPDSTTPLVGASGAISGMMGAAARFGFRRVEFGRRSEFAGPVLPVSLTLRLRTVLVFVGLWFIINIATGLYSEGQDYSSIAWQAHIGGFVAGFFGISLLDRPRSYDAVLLRR</sequence>
<name>A0ABV9H6D6_9HYPH</name>
<feature type="transmembrane region" description="Helical" evidence="7">
    <location>
        <begin position="84"/>
        <end position="104"/>
    </location>
</feature>
<keyword evidence="5 7" id="KW-1133">Transmembrane helix</keyword>
<dbReference type="SUPFAM" id="SSF144091">
    <property type="entry name" value="Rhomboid-like"/>
    <property type="match status" value="1"/>
</dbReference>
<dbReference type="Pfam" id="PF01694">
    <property type="entry name" value="Rhomboid"/>
    <property type="match status" value="1"/>
</dbReference>
<comment type="subcellular location">
    <subcellularLocation>
        <location evidence="1">Membrane</location>
        <topology evidence="1">Multi-pass membrane protein</topology>
    </subcellularLocation>
</comment>
<protein>
    <submittedName>
        <fullName evidence="9">Rhomboid family intramembrane serine protease</fullName>
        <ecNumber evidence="9">3.4.21.-</ecNumber>
    </submittedName>
</protein>
<evidence type="ECO:0000256" key="1">
    <source>
        <dbReference type="ARBA" id="ARBA00004141"/>
    </source>
</evidence>
<evidence type="ECO:0000256" key="5">
    <source>
        <dbReference type="ARBA" id="ARBA00022989"/>
    </source>
</evidence>
<dbReference type="PANTHER" id="PTHR43731">
    <property type="entry name" value="RHOMBOID PROTEASE"/>
    <property type="match status" value="1"/>
</dbReference>
<evidence type="ECO:0000256" key="6">
    <source>
        <dbReference type="ARBA" id="ARBA00023136"/>
    </source>
</evidence>
<organism evidence="9 10">
    <name type="scientific">Daeguia caeni</name>
    <dbReference type="NCBI Taxonomy" id="439612"/>
    <lineage>
        <taxon>Bacteria</taxon>
        <taxon>Pseudomonadati</taxon>
        <taxon>Pseudomonadota</taxon>
        <taxon>Alphaproteobacteria</taxon>
        <taxon>Hyphomicrobiales</taxon>
        <taxon>Brucellaceae</taxon>
        <taxon>Daeguia</taxon>
    </lineage>
</organism>
<dbReference type="RefSeq" id="WP_374830456.1">
    <property type="nucleotide sequence ID" value="NZ_JBHEEZ010000004.1"/>
</dbReference>
<keyword evidence="4 9" id="KW-0378">Hydrolase</keyword>
<feature type="transmembrane region" description="Helical" evidence="7">
    <location>
        <begin position="181"/>
        <end position="202"/>
    </location>
</feature>
<dbReference type="InterPro" id="IPR050925">
    <property type="entry name" value="Rhomboid_protease_S54"/>
</dbReference>